<proteinExistence type="inferred from homology"/>
<dbReference type="PANTHER" id="PTHR43204">
    <property type="entry name" value="ABC TRANSPORTER I FAMILY MEMBER 6, CHLOROPLASTIC"/>
    <property type="match status" value="1"/>
</dbReference>
<protein>
    <submittedName>
        <fullName evidence="5">Probable ATP-dependent transporter SufC</fullName>
    </submittedName>
</protein>
<dbReference type="PANTHER" id="PTHR43204:SF1">
    <property type="entry name" value="ABC TRANSPORTER I FAMILY MEMBER 6, CHLOROPLASTIC"/>
    <property type="match status" value="1"/>
</dbReference>
<gene>
    <name evidence="5" type="primary">sufC</name>
    <name evidence="5" type="ORF">PRHACTZTBTEA_485</name>
</gene>
<dbReference type="Gene3D" id="3.40.50.300">
    <property type="entry name" value="P-loop containing nucleotide triphosphate hydrolases"/>
    <property type="match status" value="1"/>
</dbReference>
<dbReference type="RefSeq" id="WP_341764866.1">
    <property type="nucleotide sequence ID" value="NZ_OZ034688.1"/>
</dbReference>
<dbReference type="SMART" id="SM00382">
    <property type="entry name" value="AAA"/>
    <property type="match status" value="1"/>
</dbReference>
<dbReference type="NCBIfam" id="NF007134">
    <property type="entry name" value="PRK09580.1"/>
    <property type="match status" value="1"/>
</dbReference>
<dbReference type="SUPFAM" id="SSF52540">
    <property type="entry name" value="P-loop containing nucleoside triphosphate hydrolases"/>
    <property type="match status" value="1"/>
</dbReference>
<dbReference type="NCBIfam" id="TIGR01978">
    <property type="entry name" value="sufC"/>
    <property type="match status" value="1"/>
</dbReference>
<dbReference type="Pfam" id="PF00005">
    <property type="entry name" value="ABC_tran"/>
    <property type="match status" value="1"/>
</dbReference>
<dbReference type="InterPro" id="IPR003439">
    <property type="entry name" value="ABC_transporter-like_ATP-bd"/>
</dbReference>
<sequence>MLSVKNLHVSVENNKILKGLSLDVKHGEIHAIMGPNGSGKSTFSSTLIGKDEYKIEKGEIIFKGKNLLKMTPEIRACEGIFSAFQYPVEIPGITNYFFLQTSINSIRKYRNQKVLDPCDFQDFIKNKIKSLNMSENLLKRFVNVGFSGGEKKQNDILQMAILEPQLCILDETDSGLDIDALKNIAKGINSLRTKTRSFIIITHYQRILNYIQPDFVHILHNGRIIKSGDFNLAKTLEEHGYDLFINK</sequence>
<evidence type="ECO:0000313" key="6">
    <source>
        <dbReference type="Proteomes" id="UP001497533"/>
    </source>
</evidence>
<feature type="domain" description="ABC transporter" evidence="4">
    <location>
        <begin position="2"/>
        <end position="246"/>
    </location>
</feature>
<dbReference type="InterPro" id="IPR003593">
    <property type="entry name" value="AAA+_ATPase"/>
</dbReference>
<reference evidence="5" key="1">
    <citation type="submission" date="2024-04" db="EMBL/GenBank/DDBJ databases">
        <authorList>
            <person name="Manzano-Marin A."/>
            <person name="Manzano-Marin A."/>
            <person name="Alejandro Manzano Marin A."/>
        </authorList>
    </citation>
    <scope>NUCLEOTIDE SEQUENCE [LARGE SCALE GENOMIC DNA]</scope>
    <source>
        <strain evidence="5">TABTEA</strain>
    </source>
</reference>
<name>A0ABP1CE40_9GAMM</name>
<evidence type="ECO:0000313" key="5">
    <source>
        <dbReference type="EMBL" id="CAL1329403.1"/>
    </source>
</evidence>
<dbReference type="EMBL" id="OZ034688">
    <property type="protein sequence ID" value="CAL1329403.1"/>
    <property type="molecule type" value="Genomic_DNA"/>
</dbReference>
<evidence type="ECO:0000256" key="1">
    <source>
        <dbReference type="ARBA" id="ARBA00006216"/>
    </source>
</evidence>
<comment type="similarity">
    <text evidence="1">Belongs to the ABC transporter superfamily. Ycf16 family.</text>
</comment>
<organism evidence="5 6">
    <name type="scientific">Candidatus Providencia siddallii</name>
    <dbReference type="NCBI Taxonomy" id="1715285"/>
    <lineage>
        <taxon>Bacteria</taxon>
        <taxon>Pseudomonadati</taxon>
        <taxon>Pseudomonadota</taxon>
        <taxon>Gammaproteobacteria</taxon>
        <taxon>Enterobacterales</taxon>
        <taxon>Morganellaceae</taxon>
        <taxon>Providencia</taxon>
    </lineage>
</organism>
<dbReference type="InterPro" id="IPR027417">
    <property type="entry name" value="P-loop_NTPase"/>
</dbReference>
<keyword evidence="6" id="KW-1185">Reference proteome</keyword>
<dbReference type="CDD" id="cd03217">
    <property type="entry name" value="ABC_FeS_Assembly"/>
    <property type="match status" value="1"/>
</dbReference>
<dbReference type="InterPro" id="IPR010230">
    <property type="entry name" value="FeS-cluster_ATPase_SufC"/>
</dbReference>
<dbReference type="PROSITE" id="PS50893">
    <property type="entry name" value="ABC_TRANSPORTER_2"/>
    <property type="match status" value="1"/>
</dbReference>
<dbReference type="Proteomes" id="UP001497533">
    <property type="component" value="Chromosome"/>
</dbReference>
<evidence type="ECO:0000256" key="3">
    <source>
        <dbReference type="ARBA" id="ARBA00022840"/>
    </source>
</evidence>
<accession>A0ABP1CE40</accession>
<keyword evidence="3" id="KW-0067">ATP-binding</keyword>
<evidence type="ECO:0000259" key="4">
    <source>
        <dbReference type="PROSITE" id="PS50893"/>
    </source>
</evidence>
<keyword evidence="2" id="KW-0547">Nucleotide-binding</keyword>
<evidence type="ECO:0000256" key="2">
    <source>
        <dbReference type="ARBA" id="ARBA00022741"/>
    </source>
</evidence>